<gene>
    <name evidence="3" type="ORF">CSA56_03940</name>
</gene>
<feature type="domain" description="SHOCT" evidence="2">
    <location>
        <begin position="162"/>
        <end position="188"/>
    </location>
</feature>
<dbReference type="Proteomes" id="UP000230821">
    <property type="component" value="Unassembled WGS sequence"/>
</dbReference>
<evidence type="ECO:0000259" key="2">
    <source>
        <dbReference type="Pfam" id="PF09851"/>
    </source>
</evidence>
<comment type="caution">
    <text evidence="3">The sequence shown here is derived from an EMBL/GenBank/DDBJ whole genome shotgun (WGS) entry which is preliminary data.</text>
</comment>
<dbReference type="Pfam" id="PF09851">
    <property type="entry name" value="SHOCT"/>
    <property type="match status" value="1"/>
</dbReference>
<dbReference type="InterPro" id="IPR018649">
    <property type="entry name" value="SHOCT"/>
</dbReference>
<evidence type="ECO:0000313" key="4">
    <source>
        <dbReference type="Proteomes" id="UP000230821"/>
    </source>
</evidence>
<proteinExistence type="predicted"/>
<name>A0A2G6KIM9_9BACT</name>
<organism evidence="3 4">
    <name type="scientific">candidate division KSB3 bacterium</name>
    <dbReference type="NCBI Taxonomy" id="2044937"/>
    <lineage>
        <taxon>Bacteria</taxon>
        <taxon>candidate division KSB3</taxon>
    </lineage>
</organism>
<protein>
    <recommendedName>
        <fullName evidence="2">SHOCT domain-containing protein</fullName>
    </recommendedName>
</protein>
<keyword evidence="1" id="KW-0175">Coiled coil</keyword>
<evidence type="ECO:0000313" key="3">
    <source>
        <dbReference type="EMBL" id="PIE35505.1"/>
    </source>
</evidence>
<evidence type="ECO:0000256" key="1">
    <source>
        <dbReference type="SAM" id="Coils"/>
    </source>
</evidence>
<accession>A0A2G6KIM9</accession>
<dbReference type="AlphaFoldDB" id="A0A2G6KIM9"/>
<reference evidence="3 4" key="1">
    <citation type="submission" date="2017-10" db="EMBL/GenBank/DDBJ databases">
        <title>Novel microbial diversity and functional potential in the marine mammal oral microbiome.</title>
        <authorList>
            <person name="Dudek N.K."/>
            <person name="Sun C.L."/>
            <person name="Burstein D."/>
            <person name="Kantor R.S."/>
            <person name="Aliaga Goltsman D.S."/>
            <person name="Bik E.M."/>
            <person name="Thomas B.C."/>
            <person name="Banfield J.F."/>
            <person name="Relman D.A."/>
        </authorList>
    </citation>
    <scope>NUCLEOTIDE SEQUENCE [LARGE SCALE GENOMIC DNA]</scope>
    <source>
        <strain evidence="3">DOLJORAL78_47_16</strain>
    </source>
</reference>
<sequence>MNYYDDYKALIQRLVSGDFSQVTQEERDRTVTKIIHASAVTSTLISVIPVPMIETPIQITMVRSIGKVYDQELDEKIVLEIMSVIGGNVLLRQLMKLIPYVGFAINLSRVYGTTWGIGAAAEYYFKHDREVEKEELMRVFKTVLKQKTQEKEQQLHEQQTEERLEKLKRLLDKEVITEAEYEKKREAIIAEL</sequence>
<feature type="coiled-coil region" evidence="1">
    <location>
        <begin position="141"/>
        <end position="184"/>
    </location>
</feature>
<dbReference type="EMBL" id="PDSK01000041">
    <property type="protein sequence ID" value="PIE35505.1"/>
    <property type="molecule type" value="Genomic_DNA"/>
</dbReference>